<dbReference type="Proteomes" id="UP000235826">
    <property type="component" value="Chromosome"/>
</dbReference>
<proteinExistence type="predicted"/>
<evidence type="ECO:0000313" key="3">
    <source>
        <dbReference type="Proteomes" id="UP000235826"/>
    </source>
</evidence>
<organism evidence="2 3">
    <name type="scientific">Flavivirga eckloniae</name>
    <dbReference type="NCBI Taxonomy" id="1803846"/>
    <lineage>
        <taxon>Bacteria</taxon>
        <taxon>Pseudomonadati</taxon>
        <taxon>Bacteroidota</taxon>
        <taxon>Flavobacteriia</taxon>
        <taxon>Flavobacteriales</taxon>
        <taxon>Flavobacteriaceae</taxon>
        <taxon>Flavivirga</taxon>
    </lineage>
</organism>
<keyword evidence="1" id="KW-0812">Transmembrane</keyword>
<gene>
    <name evidence="2" type="ORF">C1H87_18780</name>
</gene>
<dbReference type="OrthoDB" id="1463461at2"/>
<keyword evidence="1" id="KW-0472">Membrane</keyword>
<dbReference type="RefSeq" id="WP_102757292.1">
    <property type="nucleotide sequence ID" value="NZ_CP025791.1"/>
</dbReference>
<reference evidence="2 3" key="1">
    <citation type="submission" date="2018-01" db="EMBL/GenBank/DDBJ databases">
        <title>Complete genome sequence of Flavivirga eckloniae ECD14 isolated from seaweed Ecklonia cava.</title>
        <authorList>
            <person name="Lee J.H."/>
            <person name="Baik K.S."/>
            <person name="Seong C.N."/>
        </authorList>
    </citation>
    <scope>NUCLEOTIDE SEQUENCE [LARGE SCALE GENOMIC DNA]</scope>
    <source>
        <strain evidence="2 3">ECD14</strain>
    </source>
</reference>
<sequence>MINGFILLILSIYIWFGTLKQPAEQSSSGFIFIWKKIFGVKGYVITAKIIAVLVLLAALSEFYKHFGLN</sequence>
<accession>A0A2K9PUA3</accession>
<keyword evidence="3" id="KW-1185">Reference proteome</keyword>
<name>A0A2K9PUA3_9FLAO</name>
<evidence type="ECO:0000256" key="1">
    <source>
        <dbReference type="SAM" id="Phobius"/>
    </source>
</evidence>
<keyword evidence="1" id="KW-1133">Transmembrane helix</keyword>
<dbReference type="KEGG" id="fek:C1H87_18780"/>
<protein>
    <submittedName>
        <fullName evidence="2">Uncharacterized protein</fullName>
    </submittedName>
</protein>
<evidence type="ECO:0000313" key="2">
    <source>
        <dbReference type="EMBL" id="AUP80646.1"/>
    </source>
</evidence>
<dbReference type="EMBL" id="CP025791">
    <property type="protein sequence ID" value="AUP80646.1"/>
    <property type="molecule type" value="Genomic_DNA"/>
</dbReference>
<dbReference type="AlphaFoldDB" id="A0A2K9PUA3"/>
<feature type="transmembrane region" description="Helical" evidence="1">
    <location>
        <begin position="44"/>
        <end position="63"/>
    </location>
</feature>